<protein>
    <submittedName>
        <fullName evidence="1">Uncharacterized protein</fullName>
    </submittedName>
</protein>
<name>A0A656PLX0_UNCKA</name>
<sequence>MRTRFLVILTAVLAIFVLSIIYLNKNAKSQNDAVEISDTRTVSDKITEKQSAKQVDPANVDPSLFLTSTNINNKYFSLPVGRKLIYEGDTEDGLERVEITISGDIKEILGVKTLVYLDKVWLDDELVEETKDYLAQDIYGNVWYFGEDVNNYEDGRLLDHEGAWLAGVDGAQPGIWIKAAHVVGDSYRQEYYKGKAEDMRDVSTVGEPIQIALGSYKDCVKMYDWTPLEPDAKEFKHYCSEVGAMVLETKPDTGESLKLTGIN</sequence>
<gene>
    <name evidence="1" type="ORF">DIU24_01755</name>
</gene>
<organism evidence="1 2">
    <name type="scientific">candidate division WWE3 bacterium</name>
    <dbReference type="NCBI Taxonomy" id="2053526"/>
    <lineage>
        <taxon>Bacteria</taxon>
        <taxon>Katanobacteria</taxon>
    </lineage>
</organism>
<dbReference type="AlphaFoldDB" id="A0A656PLX0"/>
<reference evidence="1 2" key="1">
    <citation type="journal article" date="2018" name="Nat. Biotechnol.">
        <title>A standardized bacterial taxonomy based on genome phylogeny substantially revises the tree of life.</title>
        <authorList>
            <person name="Parks D.H."/>
            <person name="Chuvochina M."/>
            <person name="Waite D.W."/>
            <person name="Rinke C."/>
            <person name="Skarshewski A."/>
            <person name="Chaumeil P.A."/>
            <person name="Hugenholtz P."/>
        </authorList>
    </citation>
    <scope>NUCLEOTIDE SEQUENCE [LARGE SCALE GENOMIC DNA]</scope>
    <source>
        <strain evidence="1">UBA12021</strain>
    </source>
</reference>
<comment type="caution">
    <text evidence="1">The sequence shown here is derived from an EMBL/GenBank/DDBJ whole genome shotgun (WGS) entry which is preliminary data.</text>
</comment>
<evidence type="ECO:0000313" key="1">
    <source>
        <dbReference type="EMBL" id="HCQ40418.1"/>
    </source>
</evidence>
<proteinExistence type="predicted"/>
<evidence type="ECO:0000313" key="2">
    <source>
        <dbReference type="Proteomes" id="UP000262056"/>
    </source>
</evidence>
<dbReference type="Proteomes" id="UP000262056">
    <property type="component" value="Unassembled WGS sequence"/>
</dbReference>
<dbReference type="EMBL" id="DQFB01000003">
    <property type="protein sequence ID" value="HCQ40418.1"/>
    <property type="molecule type" value="Genomic_DNA"/>
</dbReference>
<accession>A0A656PLX0</accession>